<evidence type="ECO:0000313" key="1">
    <source>
        <dbReference type="EMBL" id="KAJ8684181.1"/>
    </source>
</evidence>
<comment type="caution">
    <text evidence="1">The sequence shown here is derived from an EMBL/GenBank/DDBJ whole genome shotgun (WGS) entry which is preliminary data.</text>
</comment>
<proteinExistence type="predicted"/>
<dbReference type="EMBL" id="CM056741">
    <property type="protein sequence ID" value="KAJ8684181.1"/>
    <property type="molecule type" value="Genomic_DNA"/>
</dbReference>
<gene>
    <name evidence="1" type="ORF">QAD02_019973</name>
</gene>
<protein>
    <submittedName>
        <fullName evidence="1">Uncharacterized protein</fullName>
    </submittedName>
</protein>
<accession>A0ACC2PMD3</accession>
<sequence length="663" mass="75586">MCSSEEVLRELPSEINSRLNTRIIGSRIPKPALKVSKKYPAKKEQQEQKCASPSLTEMTFDLIPGLKKASRTIRPPPSLKNLEREVNRILGPENYTLGSVENSSISKMLALAALANGKELEASCHLIASHATCLRQQILYRNLKHKIRHSVLDEPMIQNLDPNDLAIDPSNSKFNPQTLVDTLKTLPTDWNIVHITAEHEHLNDTRHRRQQDEAMYSFKTTHSLHITVLPTGKNAMSPICITLPKPNCDSGYDVRIEIESILNNNKSNLTTVYNNNDLYWKMRKKQNDQMTNAISELESSWLREWRVLFMADFVENLDLVKDVHDMLDKLIADSAVDKVTERTRWLLRKIATGACYLQPFEIERAVTYVLPTQAKLAKNIILSIIAKKKVMDPLKSSKRKTLILILEECLDHISFESMQILGYQPVTRFPSLHIAYALYKQHETTIENGYKIIRKSDLLGTFITNPSLDLPKMEIRIRSFIEYWLPKWEGLYGVKPDLNFFREALTQYHILMYNGHGSGIQFVRGEEIEKLRVLALVLLFGCSSLKLSPVGGRLPAYGVSNQYLIGCSPCILGMLWEVTDGDIDRMTAEFMSRWIPSTAKRPWSDVNLVEWHRGSIEFNKGPHSKVENEQDMLVASAKSKDVCKQYMTSSAIVVRGLPVKLVD</sequence>
<dbReference type="Proteomes" id="UP001239111">
    <property type="component" value="Chromosome 1"/>
</dbReference>
<organism evidence="1 2">
    <name type="scientific">Eretmocerus hayati</name>
    <dbReference type="NCBI Taxonomy" id="131215"/>
    <lineage>
        <taxon>Eukaryota</taxon>
        <taxon>Metazoa</taxon>
        <taxon>Ecdysozoa</taxon>
        <taxon>Arthropoda</taxon>
        <taxon>Hexapoda</taxon>
        <taxon>Insecta</taxon>
        <taxon>Pterygota</taxon>
        <taxon>Neoptera</taxon>
        <taxon>Endopterygota</taxon>
        <taxon>Hymenoptera</taxon>
        <taxon>Apocrita</taxon>
        <taxon>Proctotrupomorpha</taxon>
        <taxon>Chalcidoidea</taxon>
        <taxon>Aphelinidae</taxon>
        <taxon>Aphelininae</taxon>
        <taxon>Eretmocerus</taxon>
    </lineage>
</organism>
<name>A0ACC2PMD3_9HYME</name>
<reference evidence="1" key="1">
    <citation type="submission" date="2023-04" db="EMBL/GenBank/DDBJ databases">
        <title>A chromosome-level genome assembly of the parasitoid wasp Eretmocerus hayati.</title>
        <authorList>
            <person name="Zhong Y."/>
            <person name="Liu S."/>
            <person name="Liu Y."/>
        </authorList>
    </citation>
    <scope>NUCLEOTIDE SEQUENCE</scope>
    <source>
        <strain evidence="1">ZJU_SS_LIU_2023</strain>
    </source>
</reference>
<keyword evidence="2" id="KW-1185">Reference proteome</keyword>
<evidence type="ECO:0000313" key="2">
    <source>
        <dbReference type="Proteomes" id="UP001239111"/>
    </source>
</evidence>